<reference evidence="1 2" key="1">
    <citation type="submission" date="2017-07" db="EMBL/GenBank/DDBJ databases">
        <title>Phylogenetic study on the rhizospheric bacterium Ochrobactrum sp. A44.</title>
        <authorList>
            <person name="Krzyzanowska D.M."/>
            <person name="Ossowicki A."/>
            <person name="Rajewska M."/>
            <person name="Maciag T."/>
            <person name="Kaczynski Z."/>
            <person name="Czerwicka M."/>
            <person name="Jafra S."/>
        </authorList>
    </citation>
    <scope>NUCLEOTIDE SEQUENCE [LARGE SCALE GENOMIC DNA]</scope>
    <source>
        <strain evidence="1 2">PR17</strain>
    </source>
</reference>
<dbReference type="OrthoDB" id="7772034at2"/>
<dbReference type="Pfam" id="PF06199">
    <property type="entry name" value="Phage_tail_2"/>
    <property type="match status" value="1"/>
</dbReference>
<dbReference type="Proteomes" id="UP000216345">
    <property type="component" value="Unassembled WGS sequence"/>
</dbReference>
<dbReference type="InterPro" id="IPR011855">
    <property type="entry name" value="Phgtail_TP901_1"/>
</dbReference>
<accession>A0A256FI26</accession>
<dbReference type="EMBL" id="NNRK01000026">
    <property type="protein sequence ID" value="OYR14507.1"/>
    <property type="molecule type" value="Genomic_DNA"/>
</dbReference>
<dbReference type="eggNOG" id="COG5437">
    <property type="taxonomic scope" value="Bacteria"/>
</dbReference>
<protein>
    <submittedName>
        <fullName evidence="1">Phage major tail 2 family protein</fullName>
    </submittedName>
</protein>
<evidence type="ECO:0000313" key="1">
    <source>
        <dbReference type="EMBL" id="OYR14507.1"/>
    </source>
</evidence>
<comment type="caution">
    <text evidence="1">The sequence shown here is derived from an EMBL/GenBank/DDBJ whole genome shotgun (WGS) entry which is preliminary data.</text>
</comment>
<gene>
    <name evidence="1" type="ORF">CEV32_0512</name>
</gene>
<dbReference type="AlphaFoldDB" id="A0A256FI26"/>
<name>A0A256FI26_9HYPH</name>
<evidence type="ECO:0000313" key="2">
    <source>
        <dbReference type="Proteomes" id="UP000216345"/>
    </source>
</evidence>
<dbReference type="RefSeq" id="WP_094577268.1">
    <property type="nucleotide sequence ID" value="NZ_JBHEEL010000001.1"/>
</dbReference>
<sequence>MAVKPTTAEFQHLVVEIETDTPGTFSKICGITQRGINRQHNMQTTEVPADCEDESLPAVVERAVQSSEVTISGTGVWASQSHEMMLDWWYSGSKKTIRVEHVNAAVGDTGYETGSAILVNLNNAVEKGQKVSAEIEIQFDGLPTRTAKAA</sequence>
<keyword evidence="2" id="KW-1185">Reference proteome</keyword>
<proteinExistence type="predicted"/>
<organism evidence="1 2">
    <name type="scientific">Brucella rhizosphaerae</name>
    <dbReference type="NCBI Taxonomy" id="571254"/>
    <lineage>
        <taxon>Bacteria</taxon>
        <taxon>Pseudomonadati</taxon>
        <taxon>Pseudomonadota</taxon>
        <taxon>Alphaproteobacteria</taxon>
        <taxon>Hyphomicrobiales</taxon>
        <taxon>Brucellaceae</taxon>
        <taxon>Brucella/Ochrobactrum group</taxon>
        <taxon>Brucella</taxon>
    </lineage>
</organism>